<accession>A0A9X4G440</accession>
<evidence type="ECO:0000256" key="1">
    <source>
        <dbReference type="SAM" id="SignalP"/>
    </source>
</evidence>
<dbReference type="Proteomes" id="UP001142444">
    <property type="component" value="Unassembled WGS sequence"/>
</dbReference>
<protein>
    <recommendedName>
        <fullName evidence="4">Lipoprotein</fullName>
    </recommendedName>
</protein>
<evidence type="ECO:0000313" key="3">
    <source>
        <dbReference type="Proteomes" id="UP001142444"/>
    </source>
</evidence>
<keyword evidence="1" id="KW-0732">Signal</keyword>
<reference evidence="2" key="1">
    <citation type="submission" date="2022-11" db="EMBL/GenBank/DDBJ databases">
        <authorList>
            <person name="Kamali M."/>
            <person name="Peak L."/>
            <person name="Go Y.Y."/>
            <person name="Balasuriya U.B.R."/>
            <person name="Carossino M."/>
        </authorList>
    </citation>
    <scope>NUCLEOTIDE SEQUENCE</scope>
    <source>
        <strain evidence="2">4524</strain>
    </source>
</reference>
<reference evidence="2" key="2">
    <citation type="journal article" date="2023" name="Pathogens">
        <title>Pathological Features and Genomic Characterization of an Actinobacillus equuli subsp. equuli Bearing Unique Virulence-Associated Genes from an Adult Horse with Pleuropneumonia.</title>
        <authorList>
            <person name="Kamali M."/>
            <person name="Carossino M."/>
            <person name="Del Piero F."/>
            <person name="Peak L."/>
            <person name="Mitchell M.S."/>
            <person name="Willette J."/>
            <person name="Baker R."/>
            <person name="Li F."/>
            <person name="Kenez A."/>
            <person name="Balasuriya U.B.R."/>
            <person name="Go Y.Y."/>
        </authorList>
    </citation>
    <scope>NUCLEOTIDE SEQUENCE</scope>
    <source>
        <strain evidence="2">4524</strain>
    </source>
</reference>
<dbReference type="RefSeq" id="WP_275217949.1">
    <property type="nucleotide sequence ID" value="NZ_CP103813.1"/>
</dbReference>
<feature type="signal peptide" evidence="1">
    <location>
        <begin position="1"/>
        <end position="27"/>
    </location>
</feature>
<dbReference type="EMBL" id="JAPHVQ010000005">
    <property type="protein sequence ID" value="MDE8034892.1"/>
    <property type="molecule type" value="Genomic_DNA"/>
</dbReference>
<comment type="caution">
    <text evidence="2">The sequence shown here is derived from an EMBL/GenBank/DDBJ whole genome shotgun (WGS) entry which is preliminary data.</text>
</comment>
<keyword evidence="3" id="KW-1185">Reference proteome</keyword>
<evidence type="ECO:0000313" key="2">
    <source>
        <dbReference type="EMBL" id="MDE8034892.1"/>
    </source>
</evidence>
<proteinExistence type="predicted"/>
<evidence type="ECO:0008006" key="4">
    <source>
        <dbReference type="Google" id="ProtNLM"/>
    </source>
</evidence>
<name>A0A9X4G440_ACTEU</name>
<gene>
    <name evidence="2" type="ORF">OQ257_06900</name>
</gene>
<organism evidence="2 3">
    <name type="scientific">Actinobacillus equuli subsp. equuli</name>
    <dbReference type="NCBI Taxonomy" id="202947"/>
    <lineage>
        <taxon>Bacteria</taxon>
        <taxon>Pseudomonadati</taxon>
        <taxon>Pseudomonadota</taxon>
        <taxon>Gammaproteobacteria</taxon>
        <taxon>Pasteurellales</taxon>
        <taxon>Pasteurellaceae</taxon>
        <taxon>Actinobacillus</taxon>
    </lineage>
</organism>
<sequence>MKKCIRITPVLLSLLLSACALTPQQQAARQAQQLKAHQALSVALAKQCDVETAELMAQLYDPPVTQTEKEKAAFTKRYQKKANDPLFQSCYKLAWDNYKHQAELEEMQRYYDFERTRFRPWHYCYACW</sequence>
<feature type="chain" id="PRO_5040903174" description="Lipoprotein" evidence="1">
    <location>
        <begin position="28"/>
        <end position="128"/>
    </location>
</feature>
<dbReference type="AlphaFoldDB" id="A0A9X4G440"/>
<dbReference type="PROSITE" id="PS51257">
    <property type="entry name" value="PROKAR_LIPOPROTEIN"/>
    <property type="match status" value="1"/>
</dbReference>